<protein>
    <recommendedName>
        <fullName evidence="5">Integral membrane protein</fullName>
    </recommendedName>
</protein>
<name>A0ABU0NP30_STRRH</name>
<evidence type="ECO:0000313" key="3">
    <source>
        <dbReference type="EMBL" id="MDQ0580478.1"/>
    </source>
</evidence>
<accession>A0ABU0NP30</accession>
<dbReference type="EMBL" id="JAUSWV010000002">
    <property type="protein sequence ID" value="MDQ0580478.1"/>
    <property type="molecule type" value="Genomic_DNA"/>
</dbReference>
<keyword evidence="2" id="KW-0472">Membrane</keyword>
<feature type="region of interest" description="Disordered" evidence="1">
    <location>
        <begin position="86"/>
        <end position="116"/>
    </location>
</feature>
<comment type="caution">
    <text evidence="3">The sequence shown here is derived from an EMBL/GenBank/DDBJ whole genome shotgun (WGS) entry which is preliminary data.</text>
</comment>
<keyword evidence="2" id="KW-1133">Transmembrane helix</keyword>
<reference evidence="3 4" key="1">
    <citation type="submission" date="2023-07" db="EMBL/GenBank/DDBJ databases">
        <title>Comparative genomics of wheat-associated soil bacteria to identify genetic determinants of phenazine resistance.</title>
        <authorList>
            <person name="Mouncey N."/>
        </authorList>
    </citation>
    <scope>NUCLEOTIDE SEQUENCE [LARGE SCALE GENOMIC DNA]</scope>
    <source>
        <strain evidence="3 4">B2I6</strain>
    </source>
</reference>
<gene>
    <name evidence="3" type="ORF">QF030_002656</name>
</gene>
<dbReference type="RefSeq" id="WP_307162844.1">
    <property type="nucleotide sequence ID" value="NZ_JAUSWV010000002.1"/>
</dbReference>
<feature type="compositionally biased region" description="Low complexity" evidence="1">
    <location>
        <begin position="312"/>
        <end position="328"/>
    </location>
</feature>
<sequence>MGWTVLYIAFGMVALWLLGEVLLQYKARLRWRLLAFVGFLGVVLGVLIPSVVVIALGAAAFAVGQTYVTLSFRRGFAEGWAFRRGESDTDGEGGTVPKRRRGKAERKDPALEGSGLEAEAAGFGSDSAYGTDDVAFGQDKNAFADKNAFGDDDYDRDDVFTPAARGADPSAAETTSVYEPQPLPDDTGSYGIYSDTAYAAAAGQGQAQGQPQDQYATAAQSTDQNYGYDTYSGYPQQQYGYDATGEQQYAAYSDPYIGTQTYGGGSYDAGYGQQQYGQQGYGQEQYGTGGYGETPAGGVWVPQQRSTDDPLGGELPPEQQQYPYQGDGQQQGHGQGTGYDEQYRF</sequence>
<keyword evidence="2" id="KW-0812">Transmembrane</keyword>
<evidence type="ECO:0000256" key="2">
    <source>
        <dbReference type="SAM" id="Phobius"/>
    </source>
</evidence>
<feature type="region of interest" description="Disordered" evidence="1">
    <location>
        <begin position="278"/>
        <end position="345"/>
    </location>
</feature>
<organism evidence="3 4">
    <name type="scientific">Streptomyces rishiriensis</name>
    <dbReference type="NCBI Taxonomy" id="68264"/>
    <lineage>
        <taxon>Bacteria</taxon>
        <taxon>Bacillati</taxon>
        <taxon>Actinomycetota</taxon>
        <taxon>Actinomycetes</taxon>
        <taxon>Kitasatosporales</taxon>
        <taxon>Streptomycetaceae</taxon>
        <taxon>Streptomyces</taxon>
    </lineage>
</organism>
<dbReference type="Proteomes" id="UP001230654">
    <property type="component" value="Unassembled WGS sequence"/>
</dbReference>
<evidence type="ECO:0000313" key="4">
    <source>
        <dbReference type="Proteomes" id="UP001230654"/>
    </source>
</evidence>
<feature type="transmembrane region" description="Helical" evidence="2">
    <location>
        <begin position="35"/>
        <end position="63"/>
    </location>
</feature>
<evidence type="ECO:0008006" key="5">
    <source>
        <dbReference type="Google" id="ProtNLM"/>
    </source>
</evidence>
<feature type="transmembrane region" description="Helical" evidence="2">
    <location>
        <begin position="6"/>
        <end position="23"/>
    </location>
</feature>
<keyword evidence="4" id="KW-1185">Reference proteome</keyword>
<feature type="region of interest" description="Disordered" evidence="1">
    <location>
        <begin position="154"/>
        <end position="183"/>
    </location>
</feature>
<evidence type="ECO:0000256" key="1">
    <source>
        <dbReference type="SAM" id="MobiDB-lite"/>
    </source>
</evidence>
<proteinExistence type="predicted"/>